<evidence type="ECO:0000313" key="3">
    <source>
        <dbReference type="Proteomes" id="UP000198211"/>
    </source>
</evidence>
<name>A0A225UYH5_9STRA</name>
<feature type="region of interest" description="Disordered" evidence="1">
    <location>
        <begin position="44"/>
        <end position="66"/>
    </location>
</feature>
<keyword evidence="3" id="KW-1185">Reference proteome</keyword>
<sequence length="66" mass="7460">MEDAANSEHRLIVWKLTFAEAKTIAQTNRFAKSTEINISMHETSANVSKPQRTLRVKTQVGSPYAR</sequence>
<dbReference type="AlphaFoldDB" id="A0A225UYH5"/>
<dbReference type="EMBL" id="NBNE01009847">
    <property type="protein sequence ID" value="OWY98012.1"/>
    <property type="molecule type" value="Genomic_DNA"/>
</dbReference>
<proteinExistence type="predicted"/>
<accession>A0A225UYH5</accession>
<gene>
    <name evidence="2" type="ORF">PHMEG_00031332</name>
</gene>
<comment type="caution">
    <text evidence="2">The sequence shown here is derived from an EMBL/GenBank/DDBJ whole genome shotgun (WGS) entry which is preliminary data.</text>
</comment>
<evidence type="ECO:0000313" key="2">
    <source>
        <dbReference type="EMBL" id="OWY98012.1"/>
    </source>
</evidence>
<protein>
    <submittedName>
        <fullName evidence="2">Uncharacterized protein</fullName>
    </submittedName>
</protein>
<organism evidence="2 3">
    <name type="scientific">Phytophthora megakarya</name>
    <dbReference type="NCBI Taxonomy" id="4795"/>
    <lineage>
        <taxon>Eukaryota</taxon>
        <taxon>Sar</taxon>
        <taxon>Stramenopiles</taxon>
        <taxon>Oomycota</taxon>
        <taxon>Peronosporomycetes</taxon>
        <taxon>Peronosporales</taxon>
        <taxon>Peronosporaceae</taxon>
        <taxon>Phytophthora</taxon>
    </lineage>
</organism>
<reference evidence="3" key="1">
    <citation type="submission" date="2017-03" db="EMBL/GenBank/DDBJ databases">
        <title>Phytopthora megakarya and P. palmivora, two closely related causual agents of cacao black pod achieved similar genome size and gene model numbers by different mechanisms.</title>
        <authorList>
            <person name="Ali S."/>
            <person name="Shao J."/>
            <person name="Larry D.J."/>
            <person name="Kronmiller B."/>
            <person name="Shen D."/>
            <person name="Strem M.D."/>
            <person name="Melnick R.L."/>
            <person name="Guiltinan M.J."/>
            <person name="Tyler B.M."/>
            <person name="Meinhardt L.W."/>
            <person name="Bailey B.A."/>
        </authorList>
    </citation>
    <scope>NUCLEOTIDE SEQUENCE [LARGE SCALE GENOMIC DNA]</scope>
    <source>
        <strain evidence="3">zdho120</strain>
    </source>
</reference>
<evidence type="ECO:0000256" key="1">
    <source>
        <dbReference type="SAM" id="MobiDB-lite"/>
    </source>
</evidence>
<dbReference type="Proteomes" id="UP000198211">
    <property type="component" value="Unassembled WGS sequence"/>
</dbReference>